<dbReference type="OrthoDB" id="9803641at2"/>
<protein>
    <submittedName>
        <fullName evidence="11">ClpV1 family T6SS ATPase</fullName>
    </submittedName>
</protein>
<reference evidence="12" key="1">
    <citation type="submission" date="2017-01" db="EMBL/GenBank/DDBJ databases">
        <authorList>
            <person name="Mah S.A."/>
            <person name="Swanson W.J."/>
            <person name="Moy G.W."/>
            <person name="Vacquier V.D."/>
        </authorList>
    </citation>
    <scope>NUCLEOTIDE SEQUENCE [LARGE SCALE GENOMIC DNA]</scope>
    <source>
        <strain evidence="12">124861</strain>
    </source>
</reference>
<evidence type="ECO:0000256" key="4">
    <source>
        <dbReference type="ARBA" id="ARBA00022840"/>
    </source>
</evidence>
<dbReference type="CDD" id="cd19499">
    <property type="entry name" value="RecA-like_ClpB_Hsp104-like"/>
    <property type="match status" value="1"/>
</dbReference>
<dbReference type="Pfam" id="PF07724">
    <property type="entry name" value="AAA_2"/>
    <property type="match status" value="1"/>
</dbReference>
<dbReference type="InterPro" id="IPR018368">
    <property type="entry name" value="ClpA/B_CS1"/>
</dbReference>
<dbReference type="InterPro" id="IPR003959">
    <property type="entry name" value="ATPase_AAA_core"/>
</dbReference>
<keyword evidence="2 7" id="KW-0677">Repeat</keyword>
<dbReference type="PROSITE" id="PS51903">
    <property type="entry name" value="CLP_R"/>
    <property type="match status" value="1"/>
</dbReference>
<evidence type="ECO:0000256" key="2">
    <source>
        <dbReference type="ARBA" id="ARBA00022737"/>
    </source>
</evidence>
<evidence type="ECO:0000256" key="3">
    <source>
        <dbReference type="ARBA" id="ARBA00022741"/>
    </source>
</evidence>
<dbReference type="PANTHER" id="PTHR11638:SF181">
    <property type="entry name" value="ATPASE SUBUNIT OF ATP-DEPENDENT PROTEASE"/>
    <property type="match status" value="1"/>
</dbReference>
<feature type="domain" description="Clp R" evidence="10">
    <location>
        <begin position="10"/>
        <end position="156"/>
    </location>
</feature>
<dbReference type="FunFam" id="3.40.50.300:FF:000010">
    <property type="entry name" value="Chaperone clpB 1, putative"/>
    <property type="match status" value="1"/>
</dbReference>
<gene>
    <name evidence="11" type="ORF">BV912_08545</name>
</gene>
<evidence type="ECO:0000313" key="11">
    <source>
        <dbReference type="EMBL" id="OSI19147.1"/>
    </source>
</evidence>
<proteinExistence type="inferred from homology"/>
<organism evidence="11 12">
    <name type="scientific">Neisseria dumasiana</name>
    <dbReference type="NCBI Taxonomy" id="1931275"/>
    <lineage>
        <taxon>Bacteria</taxon>
        <taxon>Pseudomonadati</taxon>
        <taxon>Pseudomonadota</taxon>
        <taxon>Betaproteobacteria</taxon>
        <taxon>Neisseriales</taxon>
        <taxon>Neisseriaceae</taxon>
        <taxon>Neisseria</taxon>
    </lineage>
</organism>
<evidence type="ECO:0000256" key="1">
    <source>
        <dbReference type="ARBA" id="ARBA00008675"/>
    </source>
</evidence>
<dbReference type="GO" id="GO:0005737">
    <property type="term" value="C:cytoplasm"/>
    <property type="evidence" value="ECO:0007669"/>
    <property type="project" value="TreeGrafter"/>
</dbReference>
<sequence>MSAQNQAMLLRRLNHYCQQAMEAAASLCQTRGHAEITVDHLFIKLLELDEGDIVSILRRYEINSDGIWNPLLATMDKLPRNVRGNPSLSKSLVALLSDAWLQASDDGSTEIRSSHLYIALLKSPYRLMSQDAWPLFSITETQIGRLKNWLDEVSTEGIQHTSDTAENASSASAGNTESAAFSVAQNHQNEALAKFTVNLTEKAQKGEIDPIFGRETEIRQMIDILLRRRKNNPILVGEPGVGKTALVEGLALKIAADEVPAILKDTQLLVLDLGLLQAGAGVKGEFEQRLRNVIEAVQNAEKSTLLFIDEAHTLIGAGNSAGGADAANLLKPALARGELRTIAATTWSEYKQYFEKDAALERRFQMVKVDEPDDESAFTMLRGLKQCYAAYHNVHIQDSAIVAAVQLSRKYITGRQLPDKAVDLLDTASARVRMSLDTVPHQFSLMDAQAASLQREIEALKTDDLLSQATESEQEKMALAQQELDELNAKKAALTARYEAEKQLADKVQELIAKIKHPDTDESARIHAKDELHAAQAELEKMASDGQSLIFTSVDESVIANIIADWTGVPTGSILKDELANLLQLESIMSKRVVGQDEAVHAIAQSLRAVKAGLKTNESPLGVFLLSGPSGVGKTETALALADALFGGEKSLITINMSEYREAHTVSQLKGSPPGYVGYGQGGILTEAVRQKPYSVVLLDEIEKAHKDILNLFYQVFDKGIMRDGEGREIDFKNTVILMTSNLGADELLQLLQPVEDAPAEQPETDGSSIPESTESEQKQPEMPEEDSSTETPEYTQAELQEAIRPILVDHFQAALLARMQVILYRPLQTEALAEIVRLKLNKVAAHLHEQHQTKLVYSDEFVHLIASSCTINDSGARNIDHLLNQQVLPVIAQSFLQWQQTVGHPPKQATLAVANGEIDVLFE</sequence>
<dbReference type="Gene3D" id="3.40.50.300">
    <property type="entry name" value="P-loop containing nucleotide triphosphate hydrolases"/>
    <property type="match status" value="3"/>
</dbReference>
<evidence type="ECO:0000256" key="5">
    <source>
        <dbReference type="ARBA" id="ARBA00023186"/>
    </source>
</evidence>
<evidence type="ECO:0000256" key="8">
    <source>
        <dbReference type="SAM" id="Coils"/>
    </source>
</evidence>
<dbReference type="GO" id="GO:0016887">
    <property type="term" value="F:ATP hydrolysis activity"/>
    <property type="evidence" value="ECO:0007669"/>
    <property type="project" value="InterPro"/>
</dbReference>
<keyword evidence="3" id="KW-0547">Nucleotide-binding</keyword>
<comment type="function">
    <text evidence="6">Part of a stress-induced multi-chaperone system, it is involved in the recovery of the cell from heat-induced damage, in cooperation with DnaK, DnaJ and GrpE. Acts before DnaK, in the processing of protein aggregates. Protein binding stimulates the ATPase activity; ATP hydrolysis unfolds the denatured protein aggregates, which probably helps expose new hydrophobic binding sites on the surface of ClpB-bound aggregates, contributing to the solubilization and refolding of denatured protein aggregates by DnaK.</text>
</comment>
<evidence type="ECO:0000256" key="9">
    <source>
        <dbReference type="SAM" id="MobiDB-lite"/>
    </source>
</evidence>
<evidence type="ECO:0000313" key="12">
    <source>
        <dbReference type="Proteomes" id="UP000193303"/>
    </source>
</evidence>
<dbReference type="AlphaFoldDB" id="A0A1X3DI67"/>
<dbReference type="InterPro" id="IPR041546">
    <property type="entry name" value="ClpA/ClpB_AAA_lid"/>
</dbReference>
<dbReference type="Pfam" id="PF02861">
    <property type="entry name" value="Clp_N"/>
    <property type="match status" value="1"/>
</dbReference>
<dbReference type="PROSITE" id="PS00870">
    <property type="entry name" value="CLPAB_1"/>
    <property type="match status" value="1"/>
</dbReference>
<dbReference type="NCBIfam" id="TIGR03345">
    <property type="entry name" value="VI_ClpV1"/>
    <property type="match status" value="1"/>
</dbReference>
<dbReference type="InterPro" id="IPR019489">
    <property type="entry name" value="Clp_ATPase_C"/>
</dbReference>
<dbReference type="InterPro" id="IPR050130">
    <property type="entry name" value="ClpA_ClpB"/>
</dbReference>
<dbReference type="PANTHER" id="PTHR11638">
    <property type="entry name" value="ATP-DEPENDENT CLP PROTEASE"/>
    <property type="match status" value="1"/>
</dbReference>
<keyword evidence="8" id="KW-0175">Coiled coil</keyword>
<keyword evidence="5" id="KW-0143">Chaperone</keyword>
<dbReference type="GO" id="GO:0005524">
    <property type="term" value="F:ATP binding"/>
    <property type="evidence" value="ECO:0007669"/>
    <property type="project" value="UniProtKB-KW"/>
</dbReference>
<dbReference type="Pfam" id="PF10431">
    <property type="entry name" value="ClpB_D2-small"/>
    <property type="match status" value="1"/>
</dbReference>
<dbReference type="SMART" id="SM01086">
    <property type="entry name" value="ClpB_D2-small"/>
    <property type="match status" value="1"/>
</dbReference>
<evidence type="ECO:0000256" key="7">
    <source>
        <dbReference type="PROSITE-ProRule" id="PRU01251"/>
    </source>
</evidence>
<comment type="caution">
    <text evidence="11">The sequence shown here is derived from an EMBL/GenBank/DDBJ whole genome shotgun (WGS) entry which is preliminary data.</text>
</comment>
<dbReference type="CDD" id="cd00009">
    <property type="entry name" value="AAA"/>
    <property type="match status" value="1"/>
</dbReference>
<dbReference type="InterPro" id="IPR001270">
    <property type="entry name" value="ClpA/B"/>
</dbReference>
<dbReference type="Pfam" id="PF17871">
    <property type="entry name" value="AAA_lid_9"/>
    <property type="match status" value="1"/>
</dbReference>
<dbReference type="Proteomes" id="UP000193303">
    <property type="component" value="Unassembled WGS sequence"/>
</dbReference>
<dbReference type="STRING" id="1931275.BV914_08560"/>
<dbReference type="InterPro" id="IPR027417">
    <property type="entry name" value="P-loop_NTPase"/>
</dbReference>
<dbReference type="RefSeq" id="WP_085359883.1">
    <property type="nucleotide sequence ID" value="NZ_MTAB01000019.1"/>
</dbReference>
<name>A0A1X3DI67_9NEIS</name>
<dbReference type="PRINTS" id="PR00300">
    <property type="entry name" value="CLPPROTEASEA"/>
</dbReference>
<dbReference type="SUPFAM" id="SSF52540">
    <property type="entry name" value="P-loop containing nucleoside triphosphate hydrolases"/>
    <property type="match status" value="2"/>
</dbReference>
<evidence type="ECO:0000256" key="6">
    <source>
        <dbReference type="ARBA" id="ARBA00025613"/>
    </source>
</evidence>
<dbReference type="InterPro" id="IPR004176">
    <property type="entry name" value="Clp_R_N"/>
</dbReference>
<dbReference type="SUPFAM" id="SSF81923">
    <property type="entry name" value="Double Clp-N motif"/>
    <property type="match status" value="1"/>
</dbReference>
<comment type="similarity">
    <text evidence="1">Belongs to the ClpA/ClpB family.</text>
</comment>
<dbReference type="InterPro" id="IPR003593">
    <property type="entry name" value="AAA+_ATPase"/>
</dbReference>
<dbReference type="InterPro" id="IPR036628">
    <property type="entry name" value="Clp_N_dom_sf"/>
</dbReference>
<evidence type="ECO:0000259" key="10">
    <source>
        <dbReference type="PROSITE" id="PS51903"/>
    </source>
</evidence>
<dbReference type="Gene3D" id="1.10.8.60">
    <property type="match status" value="1"/>
</dbReference>
<dbReference type="Pfam" id="PF00004">
    <property type="entry name" value="AAA"/>
    <property type="match status" value="1"/>
</dbReference>
<feature type="region of interest" description="Disordered" evidence="9">
    <location>
        <begin position="758"/>
        <end position="795"/>
    </location>
</feature>
<keyword evidence="4" id="KW-0067">ATP-binding</keyword>
<dbReference type="SMART" id="SM00382">
    <property type="entry name" value="AAA"/>
    <property type="match status" value="2"/>
</dbReference>
<feature type="coiled-coil region" evidence="8">
    <location>
        <begin position="443"/>
        <end position="545"/>
    </location>
</feature>
<dbReference type="GO" id="GO:0034605">
    <property type="term" value="P:cellular response to heat"/>
    <property type="evidence" value="ECO:0007669"/>
    <property type="project" value="TreeGrafter"/>
</dbReference>
<dbReference type="InterPro" id="IPR017729">
    <property type="entry name" value="ATPase_T6SS_ClpV1"/>
</dbReference>
<dbReference type="EMBL" id="MTAB01000019">
    <property type="protein sequence ID" value="OSI19147.1"/>
    <property type="molecule type" value="Genomic_DNA"/>
</dbReference>
<dbReference type="Gene3D" id="1.10.1780.10">
    <property type="entry name" value="Clp, N-terminal domain"/>
    <property type="match status" value="1"/>
</dbReference>
<accession>A0A1X3DI67</accession>